<dbReference type="GO" id="GO:0003677">
    <property type="term" value="F:DNA binding"/>
    <property type="evidence" value="ECO:0007669"/>
    <property type="project" value="UniProtKB-KW"/>
</dbReference>
<keyword evidence="1" id="KW-0479">Metal-binding</keyword>
<dbReference type="InterPro" id="IPR052360">
    <property type="entry name" value="Transcr_Regulatory_Proteins"/>
</dbReference>
<accession>A0A4R8PZJ4</accession>
<evidence type="ECO:0000313" key="8">
    <source>
        <dbReference type="Proteomes" id="UP000295083"/>
    </source>
</evidence>
<keyword evidence="3" id="KW-0805">Transcription regulation</keyword>
<protein>
    <recommendedName>
        <fullName evidence="9">C6 zinc finger domain protein</fullName>
    </recommendedName>
</protein>
<dbReference type="GO" id="GO:0046872">
    <property type="term" value="F:metal ion binding"/>
    <property type="evidence" value="ECO:0007669"/>
    <property type="project" value="UniProtKB-KW"/>
</dbReference>
<evidence type="ECO:0000256" key="3">
    <source>
        <dbReference type="ARBA" id="ARBA00023015"/>
    </source>
</evidence>
<dbReference type="PANTHER" id="PTHR36206:SF12">
    <property type="entry name" value="ASPERCRYPTIN BIOSYNTHESIS CLUSTER-SPECIFIC TRANSCRIPTION REGULATOR ATNN-RELATED"/>
    <property type="match status" value="1"/>
</dbReference>
<evidence type="ECO:0000256" key="2">
    <source>
        <dbReference type="ARBA" id="ARBA00022833"/>
    </source>
</evidence>
<organism evidence="7 8">
    <name type="scientific">Colletotrichum spinosum</name>
    <dbReference type="NCBI Taxonomy" id="1347390"/>
    <lineage>
        <taxon>Eukaryota</taxon>
        <taxon>Fungi</taxon>
        <taxon>Dikarya</taxon>
        <taxon>Ascomycota</taxon>
        <taxon>Pezizomycotina</taxon>
        <taxon>Sordariomycetes</taxon>
        <taxon>Hypocreomycetidae</taxon>
        <taxon>Glomerellales</taxon>
        <taxon>Glomerellaceae</taxon>
        <taxon>Colletotrichum</taxon>
        <taxon>Colletotrichum orbiculare species complex</taxon>
    </lineage>
</organism>
<proteinExistence type="predicted"/>
<keyword evidence="5" id="KW-0804">Transcription</keyword>
<evidence type="ECO:0000256" key="6">
    <source>
        <dbReference type="ARBA" id="ARBA00023242"/>
    </source>
</evidence>
<dbReference type="Proteomes" id="UP000295083">
    <property type="component" value="Unassembled WGS sequence"/>
</dbReference>
<gene>
    <name evidence="7" type="ORF">C8035_v004197</name>
</gene>
<evidence type="ECO:0000256" key="5">
    <source>
        <dbReference type="ARBA" id="ARBA00023163"/>
    </source>
</evidence>
<dbReference type="PANTHER" id="PTHR36206">
    <property type="entry name" value="ASPERCRYPTIN BIOSYNTHESIS CLUSTER-SPECIFIC TRANSCRIPTION REGULATOR ATNN-RELATED"/>
    <property type="match status" value="1"/>
</dbReference>
<reference evidence="7 8" key="1">
    <citation type="submission" date="2018-11" db="EMBL/GenBank/DDBJ databases">
        <title>Genome sequence and assembly of Colletotrichum spinosum.</title>
        <authorList>
            <person name="Gan P."/>
            <person name="Shirasu K."/>
        </authorList>
    </citation>
    <scope>NUCLEOTIDE SEQUENCE [LARGE SCALE GENOMIC DNA]</scope>
    <source>
        <strain evidence="7 8">CBS 515.97</strain>
    </source>
</reference>
<dbReference type="EMBL" id="QAPG01000177">
    <property type="protein sequence ID" value="TDZ29766.1"/>
    <property type="molecule type" value="Genomic_DNA"/>
</dbReference>
<name>A0A4R8PZJ4_9PEZI</name>
<keyword evidence="6" id="KW-0539">Nucleus</keyword>
<comment type="caution">
    <text evidence="7">The sequence shown here is derived from an EMBL/GenBank/DDBJ whole genome shotgun (WGS) entry which is preliminary data.</text>
</comment>
<sequence>MVALGSAYHTHHEALTIGEEGRQPRQLDIFTMQQYSMAMSKLSTNSNFPSKDRLTVTLLCCVTFVCIETLRNNWRPALAHLSNGLRIIETLPMSTLDRLRDTHAAQDWSKSTDDQIAMDYILRLFATWEVSSALFTEDFKPVICLKLYEGRELDDTALPEFESVLHAHRHGVQYARDVFALVWQTRKHQGDGEFWSQSRPQRQHEVLMNRGSEISDLFADFMKSPRGPAPETDAYYSACLDIMHCKCTRLLCENLRLKTHQRSQSPEVLSRYAELVTLCIPIHQRLVARRGQAPKMPRAFTLDIGIVPSVHFIAATCQDPIVQRSALHILRDYPQREGFWDGNSVRNLIVTADSVSSDPTHPLKAVPKSLALARGIPALYEKLEELRVSVKNDVRTP</sequence>
<dbReference type="AlphaFoldDB" id="A0A4R8PZJ4"/>
<keyword evidence="4" id="KW-0238">DNA-binding</keyword>
<keyword evidence="8" id="KW-1185">Reference proteome</keyword>
<evidence type="ECO:0000313" key="7">
    <source>
        <dbReference type="EMBL" id="TDZ29766.1"/>
    </source>
</evidence>
<evidence type="ECO:0000256" key="4">
    <source>
        <dbReference type="ARBA" id="ARBA00023125"/>
    </source>
</evidence>
<evidence type="ECO:0000256" key="1">
    <source>
        <dbReference type="ARBA" id="ARBA00022723"/>
    </source>
</evidence>
<evidence type="ECO:0008006" key="9">
    <source>
        <dbReference type="Google" id="ProtNLM"/>
    </source>
</evidence>
<keyword evidence="2" id="KW-0862">Zinc</keyword>